<gene>
    <name evidence="1" type="ORF">HHL20_10110</name>
</gene>
<name>A0A7Y0A6V5_9FLAO</name>
<dbReference type="AlphaFoldDB" id="A0A7Y0A6V5"/>
<dbReference type="RefSeq" id="WP_169231003.1">
    <property type="nucleotide sequence ID" value="NZ_JABBGF010000001.1"/>
</dbReference>
<keyword evidence="2" id="KW-1185">Reference proteome</keyword>
<organism evidence="1 2">
    <name type="scientific">Chryseobacterium cheonjiense</name>
    <dbReference type="NCBI Taxonomy" id="2728845"/>
    <lineage>
        <taxon>Bacteria</taxon>
        <taxon>Pseudomonadati</taxon>
        <taxon>Bacteroidota</taxon>
        <taxon>Flavobacteriia</taxon>
        <taxon>Flavobacteriales</taxon>
        <taxon>Weeksellaceae</taxon>
        <taxon>Chryseobacterium group</taxon>
        <taxon>Chryseobacterium</taxon>
    </lineage>
</organism>
<sequence>MIHTTKGLIGVLNKNSITITSKNIIKWSLEDASIIQTLNHTFKENLDNYDVREKDGRLFITDLQTADLYCVEGNLNIHKIVFKDRYEDRKVPKTYLFKNLNFEDIIIETRDGNSFYLLNLKDFKLTEYSSILVLKNMPSFRSVYRNLAFSNTLYITNDSEMILCHYHNYETKSDICIYDSSEEKMIIQFEAPETIDRVNFYNNLIDKYNTGAYSNIKGCLVADKIVLCYQHMLYVLDYEGNVLRTRPVKENSRYWGLEKLNENQVLVAELDPNDPEKMFVFEYDIL</sequence>
<reference evidence="1 2" key="1">
    <citation type="submission" date="2020-04" db="EMBL/GenBank/DDBJ databases">
        <title>Chryseobacterium sp. RJ-7-14 sp. nov., isolated from Jeju soil.</title>
        <authorList>
            <person name="Dahal R.H."/>
            <person name="Chaudhary D.K."/>
        </authorList>
    </citation>
    <scope>NUCLEOTIDE SEQUENCE [LARGE SCALE GENOMIC DNA]</scope>
    <source>
        <strain evidence="1 2">RJ-7-14</strain>
    </source>
</reference>
<evidence type="ECO:0000313" key="1">
    <source>
        <dbReference type="EMBL" id="NML57695.1"/>
    </source>
</evidence>
<evidence type="ECO:0000313" key="2">
    <source>
        <dbReference type="Proteomes" id="UP000552615"/>
    </source>
</evidence>
<proteinExistence type="predicted"/>
<protein>
    <submittedName>
        <fullName evidence="1">Uncharacterized protein</fullName>
    </submittedName>
</protein>
<dbReference type="Proteomes" id="UP000552615">
    <property type="component" value="Unassembled WGS sequence"/>
</dbReference>
<dbReference type="EMBL" id="JABBGF010000001">
    <property type="protein sequence ID" value="NML57695.1"/>
    <property type="molecule type" value="Genomic_DNA"/>
</dbReference>
<comment type="caution">
    <text evidence="1">The sequence shown here is derived from an EMBL/GenBank/DDBJ whole genome shotgun (WGS) entry which is preliminary data.</text>
</comment>
<accession>A0A7Y0A6V5</accession>